<protein>
    <submittedName>
        <fullName evidence="2">Uncharacterized protein</fullName>
    </submittedName>
</protein>
<accession>A0A075GW53</accession>
<sequence>MAKQFLSYADAKKIIHKLNLSGKKEYSIWASSTTRPKIIPSSARSVYLKRREWVSWGDYLGTNTIATYNVKYRSFEESKKFAQKLNLKTKEDWTKFAQTKKLPSDIPRNPDSTYGRRKDSHGGQWKGYRDFLGNKNQFRKNYRIYQDAKKFVETLELSSQNKWKEYCKSGNKPEDIPTDPRKVYQNQGWQSWGKFLGSGYVSHKNRKYRSYEDAQKFVQSKGCTSHKEWRQYCSKHSIPSDIPKRLDHIYQKQGTWTTWGDFLGTEKVADMNKSKNWLPIKNAKIEARKIAKELGITSELQWMKYYKQGKIPKYLPRDLGSFYDPNHKRNKKRKY</sequence>
<evidence type="ECO:0000256" key="1">
    <source>
        <dbReference type="SAM" id="MobiDB-lite"/>
    </source>
</evidence>
<evidence type="ECO:0000313" key="2">
    <source>
        <dbReference type="EMBL" id="AIF07964.1"/>
    </source>
</evidence>
<name>A0A075GW53_9ARCH</name>
<dbReference type="EMBL" id="KF900816">
    <property type="protein sequence ID" value="AIF07964.1"/>
    <property type="molecule type" value="Genomic_DNA"/>
</dbReference>
<feature type="region of interest" description="Disordered" evidence="1">
    <location>
        <begin position="100"/>
        <end position="125"/>
    </location>
</feature>
<reference evidence="2" key="1">
    <citation type="journal article" date="2014" name="Genome Biol. Evol.">
        <title>Pangenome evidence for extensive interdomain horizontal transfer affecting lineage core and shell genes in uncultured planktonic thaumarchaeota and euryarchaeota.</title>
        <authorList>
            <person name="Deschamps P."/>
            <person name="Zivanovic Y."/>
            <person name="Moreira D."/>
            <person name="Rodriguez-Valera F."/>
            <person name="Lopez-Garcia P."/>
        </authorList>
    </citation>
    <scope>NUCLEOTIDE SEQUENCE</scope>
</reference>
<organism evidence="2">
    <name type="scientific">uncultured marine thaumarchaeote KM3_25_G08</name>
    <dbReference type="NCBI Taxonomy" id="1456105"/>
    <lineage>
        <taxon>Archaea</taxon>
        <taxon>Nitrososphaerota</taxon>
        <taxon>environmental samples</taxon>
    </lineage>
</organism>
<proteinExistence type="predicted"/>
<dbReference type="AlphaFoldDB" id="A0A075GW53"/>